<keyword evidence="2" id="KW-0812">Transmembrane</keyword>
<keyword evidence="2" id="KW-1133">Transmembrane helix</keyword>
<name>A0A366ILS6_9MICO</name>
<accession>A0A366ILS6</accession>
<feature type="transmembrane region" description="Helical" evidence="2">
    <location>
        <begin position="52"/>
        <end position="74"/>
    </location>
</feature>
<dbReference type="AlphaFoldDB" id="A0A366ILS6"/>
<evidence type="ECO:0000256" key="2">
    <source>
        <dbReference type="SAM" id="Phobius"/>
    </source>
</evidence>
<dbReference type="EMBL" id="QNSB01000002">
    <property type="protein sequence ID" value="RBP73686.1"/>
    <property type="molecule type" value="Genomic_DNA"/>
</dbReference>
<feature type="region of interest" description="Disordered" evidence="1">
    <location>
        <begin position="138"/>
        <end position="162"/>
    </location>
</feature>
<organism evidence="3 4">
    <name type="scientific">Brevibacterium celere</name>
    <dbReference type="NCBI Taxonomy" id="225845"/>
    <lineage>
        <taxon>Bacteria</taxon>
        <taxon>Bacillati</taxon>
        <taxon>Actinomycetota</taxon>
        <taxon>Actinomycetes</taxon>
        <taxon>Micrococcales</taxon>
        <taxon>Brevibacteriaceae</taxon>
        <taxon>Brevibacterium</taxon>
    </lineage>
</organism>
<gene>
    <name evidence="3" type="ORF">DFO65_102214</name>
</gene>
<evidence type="ECO:0000313" key="4">
    <source>
        <dbReference type="Proteomes" id="UP000253509"/>
    </source>
</evidence>
<feature type="transmembrane region" description="Helical" evidence="2">
    <location>
        <begin position="108"/>
        <end position="129"/>
    </location>
</feature>
<dbReference type="RefSeq" id="WP_113903068.1">
    <property type="nucleotide sequence ID" value="NZ_QNSB01000002.1"/>
</dbReference>
<keyword evidence="4" id="KW-1185">Reference proteome</keyword>
<sequence>MNLHPTPRHRSTWLWYALRIIMTLWFLQVLLQTVFAAGFVSGSTSWFSMHSLNAAVILVLPLFLAVPVAILNAVVARGARWPLAVIPLLVVLTMAQAILGYTRTVGPHIVGGVLIVALSLLTCVALWRCRHAPRTRRRRRGVPASASFGDLPSSQRRNGGAR</sequence>
<comment type="caution">
    <text evidence="3">The sequence shown here is derived from an EMBL/GenBank/DDBJ whole genome shotgun (WGS) entry which is preliminary data.</text>
</comment>
<keyword evidence="2" id="KW-0472">Membrane</keyword>
<feature type="compositionally biased region" description="Polar residues" evidence="1">
    <location>
        <begin position="152"/>
        <end position="162"/>
    </location>
</feature>
<dbReference type="Proteomes" id="UP000253509">
    <property type="component" value="Unassembled WGS sequence"/>
</dbReference>
<evidence type="ECO:0000256" key="1">
    <source>
        <dbReference type="SAM" id="MobiDB-lite"/>
    </source>
</evidence>
<reference evidence="3 4" key="1">
    <citation type="submission" date="2018-06" db="EMBL/GenBank/DDBJ databases">
        <title>Freshwater and sediment microbial communities from various areas in North America, analyzing microbe dynamics in response to fracking.</title>
        <authorList>
            <person name="Lamendella R."/>
        </authorList>
    </citation>
    <scope>NUCLEOTIDE SEQUENCE [LARGE SCALE GENOMIC DNA]</scope>
    <source>
        <strain evidence="3 4">3b_TX</strain>
    </source>
</reference>
<evidence type="ECO:0008006" key="5">
    <source>
        <dbReference type="Google" id="ProtNLM"/>
    </source>
</evidence>
<evidence type="ECO:0000313" key="3">
    <source>
        <dbReference type="EMBL" id="RBP73686.1"/>
    </source>
</evidence>
<proteinExistence type="predicted"/>
<protein>
    <recommendedName>
        <fullName evidence="5">Integral membrane protein</fullName>
    </recommendedName>
</protein>
<feature type="transmembrane region" description="Helical" evidence="2">
    <location>
        <begin position="81"/>
        <end position="102"/>
    </location>
</feature>